<dbReference type="EMBL" id="ATDL01000018">
    <property type="protein sequence ID" value="ERJ58188.1"/>
    <property type="molecule type" value="Genomic_DNA"/>
</dbReference>
<accession>U2J6B0</accession>
<organism evidence="1 2">
    <name type="scientific">Sphingobacterium paucimobilis HER1398</name>
    <dbReference type="NCBI Taxonomy" id="1346330"/>
    <lineage>
        <taxon>Bacteria</taxon>
        <taxon>Pseudomonadati</taxon>
        <taxon>Bacteroidota</taxon>
        <taxon>Sphingobacteriia</taxon>
        <taxon>Sphingobacteriales</taxon>
        <taxon>Sphingobacteriaceae</taxon>
        <taxon>Sphingobacterium</taxon>
    </lineage>
</organism>
<reference evidence="1 2" key="1">
    <citation type="journal article" date="2013" name="Genome Announc.">
        <title>The Draft Genome Sequence of Sphingomonas paucimobilis Strain HER1398 (Proteobacteria), Host to the Giant PAU Phage, Indicates That It Is a Member of the Genus Sphingobacterium (Bacteroidetes).</title>
        <authorList>
            <person name="White R.A.III."/>
            <person name="Suttle C.A."/>
        </authorList>
    </citation>
    <scope>NUCLEOTIDE SEQUENCE [LARGE SCALE GENOMIC DNA]</scope>
    <source>
        <strain evidence="1 2">HER1398</strain>
    </source>
</reference>
<dbReference type="STRING" id="1346330.M472_05365"/>
<evidence type="ECO:0000313" key="1">
    <source>
        <dbReference type="EMBL" id="ERJ58188.1"/>
    </source>
</evidence>
<gene>
    <name evidence="1" type="ORF">M472_05365</name>
</gene>
<dbReference type="Proteomes" id="UP000016584">
    <property type="component" value="Unassembled WGS sequence"/>
</dbReference>
<dbReference type="PATRIC" id="fig|1346330.5.peg.3534"/>
<sequence>MNKMINEIYYSGGQINSLKSQLFKLPVKYNEQKRNLPCSMVEREKLRDHDLKKLREALSGYYGLICASHFGRMVPAITVQMMPL</sequence>
<dbReference type="AlphaFoldDB" id="U2J6B0"/>
<keyword evidence="2" id="KW-1185">Reference proteome</keyword>
<evidence type="ECO:0000313" key="2">
    <source>
        <dbReference type="Proteomes" id="UP000016584"/>
    </source>
</evidence>
<dbReference type="RefSeq" id="WP_021071670.1">
    <property type="nucleotide sequence ID" value="NZ_ATDL01000018.1"/>
</dbReference>
<protein>
    <submittedName>
        <fullName evidence="1">Uncharacterized protein</fullName>
    </submittedName>
</protein>
<comment type="caution">
    <text evidence="1">The sequence shown here is derived from an EMBL/GenBank/DDBJ whole genome shotgun (WGS) entry which is preliminary data.</text>
</comment>
<name>U2J6B0_9SPHI</name>
<proteinExistence type="predicted"/>